<dbReference type="EMBL" id="PFAE01000024">
    <property type="protein sequence ID" value="PIR99880.1"/>
    <property type="molecule type" value="Genomic_DNA"/>
</dbReference>
<feature type="compositionally biased region" description="Basic residues" evidence="1">
    <location>
        <begin position="331"/>
        <end position="341"/>
    </location>
</feature>
<organism evidence="2 3">
    <name type="scientific">Candidatus Collierbacteria bacterium CG10_big_fil_rev_8_21_14_0_10_43_36</name>
    <dbReference type="NCBI Taxonomy" id="1974534"/>
    <lineage>
        <taxon>Bacteria</taxon>
        <taxon>Candidatus Collieribacteriota</taxon>
    </lineage>
</organism>
<evidence type="ECO:0000313" key="3">
    <source>
        <dbReference type="Proteomes" id="UP000230730"/>
    </source>
</evidence>
<evidence type="ECO:0000313" key="2">
    <source>
        <dbReference type="EMBL" id="PIR99880.1"/>
    </source>
</evidence>
<feature type="region of interest" description="Disordered" evidence="1">
    <location>
        <begin position="329"/>
        <end position="370"/>
    </location>
</feature>
<dbReference type="Proteomes" id="UP000230730">
    <property type="component" value="Unassembled WGS sequence"/>
</dbReference>
<reference evidence="3" key="1">
    <citation type="submission" date="2017-09" db="EMBL/GenBank/DDBJ databases">
        <title>Depth-based differentiation of microbial function through sediment-hosted aquifers and enrichment of novel symbionts in the deep terrestrial subsurface.</title>
        <authorList>
            <person name="Probst A.J."/>
            <person name="Ladd B."/>
            <person name="Jarett J.K."/>
            <person name="Geller-Mcgrath D.E."/>
            <person name="Sieber C.M.K."/>
            <person name="Emerson J.B."/>
            <person name="Anantharaman K."/>
            <person name="Thomas B.C."/>
            <person name="Malmstrom R."/>
            <person name="Stieglmeier M."/>
            <person name="Klingl A."/>
            <person name="Woyke T."/>
            <person name="Ryan C.M."/>
            <person name="Banfield J.F."/>
        </authorList>
    </citation>
    <scope>NUCLEOTIDE SEQUENCE [LARGE SCALE GENOMIC DNA]</scope>
</reference>
<proteinExistence type="predicted"/>
<accession>A0A2H0VNI2</accession>
<sequence>MGQMRTLALMPEGDQLIKALADADITLKDPSVDVVTLKLDGIFDLCKKVMSETQAFEFAQALKVLVDRYATAAGLMVQWLDPESDPWHFFLKMENLAADSGKLKWRTLDLAHDLLDDVFVAVNAAKMDSIENKTTRPYRGWQTDRDGQPARFAETFRTTPVCMAYEVWLGERPTATANFRDIKAWIDRGYKLKDQLEAPWGMCECGKNKLLPWYDEKAGIWKVNPLCRDCYKAKNGATGKLVGQKGQGEHRQAGTLSAETIEALRNDPDFDGVTVETRRESVIGGSAVKVVEDLAEEPETDKVVSSFSARVTVNPADVDADAEVATVEKIGKKRAAPRKVRTVTPKTTDKPRNPRKKGGHPIEDVDGSLS</sequence>
<gene>
    <name evidence="2" type="ORF">COT86_01480</name>
</gene>
<evidence type="ECO:0000256" key="1">
    <source>
        <dbReference type="SAM" id="MobiDB-lite"/>
    </source>
</evidence>
<protein>
    <submittedName>
        <fullName evidence="2">Uncharacterized protein</fullName>
    </submittedName>
</protein>
<name>A0A2H0VNI2_9BACT</name>
<dbReference type="AlphaFoldDB" id="A0A2H0VNI2"/>
<comment type="caution">
    <text evidence="2">The sequence shown here is derived from an EMBL/GenBank/DDBJ whole genome shotgun (WGS) entry which is preliminary data.</text>
</comment>